<protein>
    <submittedName>
        <fullName evidence="1">DUF1993 domain-containing protein</fullName>
    </submittedName>
</protein>
<evidence type="ECO:0000313" key="1">
    <source>
        <dbReference type="EMBL" id="TPG12059.1"/>
    </source>
</evidence>
<dbReference type="SUPFAM" id="SSF109854">
    <property type="entry name" value="DinB/YfiT-like putative metalloenzymes"/>
    <property type="match status" value="1"/>
</dbReference>
<proteinExistence type="predicted"/>
<name>A0A502CJ19_9SPHN</name>
<dbReference type="RefSeq" id="WP_140871895.1">
    <property type="nucleotide sequence ID" value="NZ_RCZK01000008.1"/>
</dbReference>
<dbReference type="Gene3D" id="1.20.120.450">
    <property type="entry name" value="dinb family like domain"/>
    <property type="match status" value="1"/>
</dbReference>
<dbReference type="PANTHER" id="PTHR36922">
    <property type="entry name" value="BLL2446 PROTEIN"/>
    <property type="match status" value="1"/>
</dbReference>
<dbReference type="AlphaFoldDB" id="A0A502CJ19"/>
<dbReference type="InterPro" id="IPR034660">
    <property type="entry name" value="DinB/YfiT-like"/>
</dbReference>
<dbReference type="PANTHER" id="PTHR36922:SF1">
    <property type="entry name" value="DUF1993 DOMAIN-CONTAINING PROTEIN"/>
    <property type="match status" value="1"/>
</dbReference>
<reference evidence="1 2" key="1">
    <citation type="journal article" date="2019" name="Environ. Microbiol.">
        <title>Species interactions and distinct microbial communities in high Arctic permafrost affected cryosols are associated with the CH4 and CO2 gas fluxes.</title>
        <authorList>
            <person name="Altshuler I."/>
            <person name="Hamel J."/>
            <person name="Turney S."/>
            <person name="Magnuson E."/>
            <person name="Levesque R."/>
            <person name="Greer C."/>
            <person name="Whyte L.G."/>
        </authorList>
    </citation>
    <scope>NUCLEOTIDE SEQUENCE [LARGE SCALE GENOMIC DNA]</scope>
    <source>
        <strain evidence="1 2">S5.1</strain>
    </source>
</reference>
<dbReference type="Proteomes" id="UP000318413">
    <property type="component" value="Unassembled WGS sequence"/>
</dbReference>
<evidence type="ECO:0000313" key="2">
    <source>
        <dbReference type="Proteomes" id="UP000318413"/>
    </source>
</evidence>
<dbReference type="EMBL" id="RCZK01000008">
    <property type="protein sequence ID" value="TPG12059.1"/>
    <property type="molecule type" value="Genomic_DNA"/>
</dbReference>
<gene>
    <name evidence="1" type="ORF">EAH84_10950</name>
</gene>
<accession>A0A502CJ19</accession>
<sequence>MTFSIYDASAPVFVNSLRNMHAWLDKASDHEAALMTASLAPDMKPLPAQFQMASDSAKGAMARLTGVEPPAMPDTEASFADLKARCEKTIGFIEGIAPAALADSADRRVELRFPNGMGYGFTGTQFLTGFALPNFFFHVTTAYAILRANGVELGKPDFLQHLGQPNL</sequence>
<dbReference type="InterPro" id="IPR018531">
    <property type="entry name" value="DUF1993"/>
</dbReference>
<comment type="caution">
    <text evidence="1">The sequence shown here is derived from an EMBL/GenBank/DDBJ whole genome shotgun (WGS) entry which is preliminary data.</text>
</comment>
<keyword evidence="2" id="KW-1185">Reference proteome</keyword>
<dbReference type="Pfam" id="PF09351">
    <property type="entry name" value="DUF1993"/>
    <property type="match status" value="1"/>
</dbReference>
<organism evidence="1 2">
    <name type="scientific">Sphingomonas oligophenolica</name>
    <dbReference type="NCBI Taxonomy" id="301154"/>
    <lineage>
        <taxon>Bacteria</taxon>
        <taxon>Pseudomonadati</taxon>
        <taxon>Pseudomonadota</taxon>
        <taxon>Alphaproteobacteria</taxon>
        <taxon>Sphingomonadales</taxon>
        <taxon>Sphingomonadaceae</taxon>
        <taxon>Sphingomonas</taxon>
    </lineage>
</organism>
<dbReference type="OrthoDB" id="338237at2"/>